<protein>
    <recommendedName>
        <fullName evidence="3">Ig-like domain-containing protein</fullName>
    </recommendedName>
</protein>
<dbReference type="Proteomes" id="UP000324222">
    <property type="component" value="Unassembled WGS sequence"/>
</dbReference>
<comment type="caution">
    <text evidence="1">The sequence shown here is derived from an EMBL/GenBank/DDBJ whole genome shotgun (WGS) entry which is preliminary data.</text>
</comment>
<evidence type="ECO:0000313" key="2">
    <source>
        <dbReference type="Proteomes" id="UP000324222"/>
    </source>
</evidence>
<sequence length="109" mass="12068">MRKTPNKSLRFSQRPSTHICSTVPLLTPFPAAVPVVLIEGLQERHIQRGSILGITCVVRHAPQEAPENILWFHGALSIDYDSPRGGVSIQCFIALSLHAIIFCNYCKST</sequence>
<evidence type="ECO:0000313" key="1">
    <source>
        <dbReference type="EMBL" id="MPC91778.1"/>
    </source>
</evidence>
<organism evidence="1 2">
    <name type="scientific">Portunus trituberculatus</name>
    <name type="common">Swimming crab</name>
    <name type="synonym">Neptunus trituberculatus</name>
    <dbReference type="NCBI Taxonomy" id="210409"/>
    <lineage>
        <taxon>Eukaryota</taxon>
        <taxon>Metazoa</taxon>
        <taxon>Ecdysozoa</taxon>
        <taxon>Arthropoda</taxon>
        <taxon>Crustacea</taxon>
        <taxon>Multicrustacea</taxon>
        <taxon>Malacostraca</taxon>
        <taxon>Eumalacostraca</taxon>
        <taxon>Eucarida</taxon>
        <taxon>Decapoda</taxon>
        <taxon>Pleocyemata</taxon>
        <taxon>Brachyura</taxon>
        <taxon>Eubrachyura</taxon>
        <taxon>Portunoidea</taxon>
        <taxon>Portunidae</taxon>
        <taxon>Portuninae</taxon>
        <taxon>Portunus</taxon>
    </lineage>
</organism>
<accession>A0A5B7JFQ2</accession>
<dbReference type="AlphaFoldDB" id="A0A5B7JFQ2"/>
<evidence type="ECO:0008006" key="3">
    <source>
        <dbReference type="Google" id="ProtNLM"/>
    </source>
</evidence>
<proteinExistence type="predicted"/>
<gene>
    <name evidence="1" type="ORF">E2C01_086836</name>
</gene>
<name>A0A5B7JFQ2_PORTR</name>
<reference evidence="1 2" key="1">
    <citation type="submission" date="2019-05" db="EMBL/GenBank/DDBJ databases">
        <title>Another draft genome of Portunus trituberculatus and its Hox gene families provides insights of decapod evolution.</title>
        <authorList>
            <person name="Jeong J.-H."/>
            <person name="Song I."/>
            <person name="Kim S."/>
            <person name="Choi T."/>
            <person name="Kim D."/>
            <person name="Ryu S."/>
            <person name="Kim W."/>
        </authorList>
    </citation>
    <scope>NUCLEOTIDE SEQUENCE [LARGE SCALE GENOMIC DNA]</scope>
    <source>
        <tissue evidence="1">Muscle</tissue>
    </source>
</reference>
<keyword evidence="2" id="KW-1185">Reference proteome</keyword>
<dbReference type="EMBL" id="VSRR010088917">
    <property type="protein sequence ID" value="MPC91778.1"/>
    <property type="molecule type" value="Genomic_DNA"/>
</dbReference>
<dbReference type="OrthoDB" id="6377396at2759"/>